<dbReference type="EMBL" id="JAFHDT010000017">
    <property type="protein sequence ID" value="KAI7798072.1"/>
    <property type="molecule type" value="Genomic_DNA"/>
</dbReference>
<organism evidence="1 2">
    <name type="scientific">Triplophysa rosa</name>
    <name type="common">Cave loach</name>
    <dbReference type="NCBI Taxonomy" id="992332"/>
    <lineage>
        <taxon>Eukaryota</taxon>
        <taxon>Metazoa</taxon>
        <taxon>Chordata</taxon>
        <taxon>Craniata</taxon>
        <taxon>Vertebrata</taxon>
        <taxon>Euteleostomi</taxon>
        <taxon>Actinopterygii</taxon>
        <taxon>Neopterygii</taxon>
        <taxon>Teleostei</taxon>
        <taxon>Ostariophysi</taxon>
        <taxon>Cypriniformes</taxon>
        <taxon>Nemacheilidae</taxon>
        <taxon>Triplophysa</taxon>
    </lineage>
</organism>
<proteinExistence type="predicted"/>
<feature type="non-terminal residue" evidence="1">
    <location>
        <position position="159"/>
    </location>
</feature>
<dbReference type="Proteomes" id="UP001059041">
    <property type="component" value="Linkage Group LG17"/>
</dbReference>
<protein>
    <submittedName>
        <fullName evidence="1">Uncharacterized protein</fullName>
    </submittedName>
</protein>
<keyword evidence="2" id="KW-1185">Reference proteome</keyword>
<evidence type="ECO:0000313" key="1">
    <source>
        <dbReference type="EMBL" id="KAI7798072.1"/>
    </source>
</evidence>
<gene>
    <name evidence="1" type="ORF">IRJ41_021330</name>
</gene>
<sequence length="159" mass="18290">RHVRSVSFVGGVFEEVMCSLVHNGDHELQVFTMQLAQCKPNKGCMQSGLIERLLWKHGKDGFLLKAVQPDLLREVWLWKYWRRFGQFASGAVCDKQGKWPFYVFLGPDSHLDPMMSSVCSGYVSNRPNVSHGVECIVSQLQVVLTCRWRTLRMSCLLWL</sequence>
<reference evidence="1" key="1">
    <citation type="submission" date="2021-02" db="EMBL/GenBank/DDBJ databases">
        <title>Comparative genomics reveals that relaxation of natural selection precedes convergent phenotypic evolution of cavefish.</title>
        <authorList>
            <person name="Peng Z."/>
        </authorList>
    </citation>
    <scope>NUCLEOTIDE SEQUENCE</scope>
    <source>
        <tissue evidence="1">Muscle</tissue>
    </source>
</reference>
<dbReference type="AlphaFoldDB" id="A0A9W7TIS3"/>
<accession>A0A9W7TIS3</accession>
<name>A0A9W7TIS3_TRIRA</name>
<comment type="caution">
    <text evidence="1">The sequence shown here is derived from an EMBL/GenBank/DDBJ whole genome shotgun (WGS) entry which is preliminary data.</text>
</comment>
<evidence type="ECO:0000313" key="2">
    <source>
        <dbReference type="Proteomes" id="UP001059041"/>
    </source>
</evidence>